<evidence type="ECO:0000313" key="2">
    <source>
        <dbReference type="Proteomes" id="UP000265566"/>
    </source>
</evidence>
<comment type="caution">
    <text evidence="1">The sequence shown here is derived from an EMBL/GenBank/DDBJ whole genome shotgun (WGS) entry which is preliminary data.</text>
</comment>
<gene>
    <name evidence="1" type="ORF">MtrunA17_Chr1g0201861</name>
</gene>
<dbReference type="EMBL" id="PSQE01000001">
    <property type="protein sequence ID" value="RHN81689.1"/>
    <property type="molecule type" value="Genomic_DNA"/>
</dbReference>
<organism evidence="1 2">
    <name type="scientific">Medicago truncatula</name>
    <name type="common">Barrel medic</name>
    <name type="synonym">Medicago tribuloides</name>
    <dbReference type="NCBI Taxonomy" id="3880"/>
    <lineage>
        <taxon>Eukaryota</taxon>
        <taxon>Viridiplantae</taxon>
        <taxon>Streptophyta</taxon>
        <taxon>Embryophyta</taxon>
        <taxon>Tracheophyta</taxon>
        <taxon>Spermatophyta</taxon>
        <taxon>Magnoliopsida</taxon>
        <taxon>eudicotyledons</taxon>
        <taxon>Gunneridae</taxon>
        <taxon>Pentapetalae</taxon>
        <taxon>rosids</taxon>
        <taxon>fabids</taxon>
        <taxon>Fabales</taxon>
        <taxon>Fabaceae</taxon>
        <taxon>Papilionoideae</taxon>
        <taxon>50 kb inversion clade</taxon>
        <taxon>NPAAA clade</taxon>
        <taxon>Hologalegina</taxon>
        <taxon>IRL clade</taxon>
        <taxon>Trifolieae</taxon>
        <taxon>Medicago</taxon>
    </lineage>
</organism>
<dbReference type="Gramene" id="rna5766">
    <property type="protein sequence ID" value="RHN81689.1"/>
    <property type="gene ID" value="gene5766"/>
</dbReference>
<sequence length="99" mass="11474">MRIPNGYLQNLLLAEELSNCLGYWLSVINYLNLISTVPFPQRKDRNILYECAICYQQQSYDIAFLFLRQNHSFLFIILYCQSTVLRGSLGATVKLLSCD</sequence>
<dbReference type="Proteomes" id="UP000265566">
    <property type="component" value="Chromosome 1"/>
</dbReference>
<proteinExistence type="predicted"/>
<protein>
    <submittedName>
        <fullName evidence="1">Uncharacterized protein</fullName>
    </submittedName>
</protein>
<name>A0A396JTR9_MEDTR</name>
<accession>A0A396JTR9</accession>
<reference evidence="2" key="1">
    <citation type="journal article" date="2018" name="Nat. Plants">
        <title>Whole-genome landscape of Medicago truncatula symbiotic genes.</title>
        <authorList>
            <person name="Pecrix Y."/>
            <person name="Staton S.E."/>
            <person name="Sallet E."/>
            <person name="Lelandais-Briere C."/>
            <person name="Moreau S."/>
            <person name="Carrere S."/>
            <person name="Blein T."/>
            <person name="Jardinaud M.F."/>
            <person name="Latrasse D."/>
            <person name="Zouine M."/>
            <person name="Zahm M."/>
            <person name="Kreplak J."/>
            <person name="Mayjonade B."/>
            <person name="Satge C."/>
            <person name="Perez M."/>
            <person name="Cauet S."/>
            <person name="Marande W."/>
            <person name="Chantry-Darmon C."/>
            <person name="Lopez-Roques C."/>
            <person name="Bouchez O."/>
            <person name="Berard A."/>
            <person name="Debelle F."/>
            <person name="Munos S."/>
            <person name="Bendahmane A."/>
            <person name="Berges H."/>
            <person name="Niebel A."/>
            <person name="Buitink J."/>
            <person name="Frugier F."/>
            <person name="Benhamed M."/>
            <person name="Crespi M."/>
            <person name="Gouzy J."/>
            <person name="Gamas P."/>
        </authorList>
    </citation>
    <scope>NUCLEOTIDE SEQUENCE [LARGE SCALE GENOMIC DNA]</scope>
    <source>
        <strain evidence="2">cv. Jemalong A17</strain>
    </source>
</reference>
<evidence type="ECO:0000313" key="1">
    <source>
        <dbReference type="EMBL" id="RHN81689.1"/>
    </source>
</evidence>
<dbReference type="AlphaFoldDB" id="A0A396JTR9"/>